<name>A0A125W8D5_ENTFL</name>
<dbReference type="Proteomes" id="UP000004846">
    <property type="component" value="Unassembled WGS sequence"/>
</dbReference>
<dbReference type="EMBL" id="AEBR01000025">
    <property type="protein sequence ID" value="EFM83458.1"/>
    <property type="molecule type" value="Genomic_DNA"/>
</dbReference>
<keyword evidence="1" id="KW-0472">Membrane</keyword>
<organism evidence="2 3">
    <name type="scientific">Enterococcus faecalis TX4248</name>
    <dbReference type="NCBI Taxonomy" id="749495"/>
    <lineage>
        <taxon>Bacteria</taxon>
        <taxon>Bacillati</taxon>
        <taxon>Bacillota</taxon>
        <taxon>Bacilli</taxon>
        <taxon>Lactobacillales</taxon>
        <taxon>Enterococcaceae</taxon>
        <taxon>Enterococcus</taxon>
    </lineage>
</organism>
<dbReference type="HOGENOM" id="CLU_153157_0_0_9"/>
<dbReference type="InterPro" id="IPR036166">
    <property type="entry name" value="YxeA-like_sf"/>
</dbReference>
<evidence type="ECO:0000256" key="1">
    <source>
        <dbReference type="SAM" id="Phobius"/>
    </source>
</evidence>
<evidence type="ECO:0000313" key="2">
    <source>
        <dbReference type="EMBL" id="EFM83458.1"/>
    </source>
</evidence>
<dbReference type="Pfam" id="PF06486">
    <property type="entry name" value="DUF1093"/>
    <property type="match status" value="1"/>
</dbReference>
<feature type="transmembrane region" description="Helical" evidence="1">
    <location>
        <begin position="27"/>
        <end position="44"/>
    </location>
</feature>
<dbReference type="Gene3D" id="2.40.50.480">
    <property type="match status" value="1"/>
</dbReference>
<dbReference type="InterPro" id="IPR006542">
    <property type="entry name" value="DUF1093"/>
</dbReference>
<reference evidence="3" key="1">
    <citation type="submission" date="2010-07" db="EMBL/GenBank/DDBJ databases">
        <authorList>
            <person name="Weinstock G."/>
            <person name="Sodergren E."/>
            <person name="Clifton S."/>
            <person name="Fulton L."/>
            <person name="Fulton B."/>
            <person name="Courtney L."/>
            <person name="Fronick C."/>
            <person name="Harrison M."/>
            <person name="Strong C."/>
            <person name="Farmer C."/>
            <person name="Delahaunty K."/>
            <person name="Markovic C."/>
            <person name="Hall O."/>
            <person name="Minx P."/>
            <person name="Tomlinson C."/>
            <person name="Mitreva M."/>
            <person name="Hou S."/>
            <person name="Chen J."/>
            <person name="Wollam A."/>
            <person name="Pepin K.H."/>
            <person name="Johnson M."/>
            <person name="Bhonagiri V."/>
            <person name="Zhang X."/>
            <person name="Suruliraj S."/>
            <person name="Warren W."/>
            <person name="Chinwalla A."/>
            <person name="Mardis E.R."/>
            <person name="Wilson R.K."/>
        </authorList>
    </citation>
    <scope>NUCLEOTIDE SEQUENCE [LARGE SCALE GENOMIC DNA]</scope>
    <source>
        <strain evidence="3">TX4248</strain>
    </source>
</reference>
<sequence>MFHLLLLLLCYFCKLLGGEKMKKIGAILFIGLFIVGGYTGYRYYADTYKGEKAYAQVPLEIPERKQTVDDNQKSIDGQYSLHYRLTFVKSNGKTQVMDYERTDKNPQPLEPNAYIEATISKKRIIQSPVKIDKKEIPEKAFAQLNNRKTTSDN</sequence>
<proteinExistence type="predicted"/>
<keyword evidence="1" id="KW-0812">Transmembrane</keyword>
<evidence type="ECO:0000313" key="3">
    <source>
        <dbReference type="Proteomes" id="UP000004846"/>
    </source>
</evidence>
<comment type="caution">
    <text evidence="2">The sequence shown here is derived from an EMBL/GenBank/DDBJ whole genome shotgun (WGS) entry which is preliminary data.</text>
</comment>
<gene>
    <name evidence="2" type="ORF">HMPREF9498_00915</name>
</gene>
<dbReference type="SUPFAM" id="SSF159121">
    <property type="entry name" value="BC4932-like"/>
    <property type="match status" value="1"/>
</dbReference>
<protein>
    <recommendedName>
        <fullName evidence="4">DUF1093 domain-containing protein</fullName>
    </recommendedName>
</protein>
<dbReference type="AlphaFoldDB" id="A0A125W8D5"/>
<keyword evidence="1" id="KW-1133">Transmembrane helix</keyword>
<accession>A0A125W8D5</accession>
<evidence type="ECO:0008006" key="4">
    <source>
        <dbReference type="Google" id="ProtNLM"/>
    </source>
</evidence>